<dbReference type="FunFam" id="3.30.70.890:FF:000001">
    <property type="entry name" value="Galactokinase"/>
    <property type="match status" value="1"/>
</dbReference>
<dbReference type="NCBIfam" id="TIGR02636">
    <property type="entry name" value="galM_Leloir"/>
    <property type="match status" value="1"/>
</dbReference>
<keyword evidence="7 22" id="KW-0808">Transferase</keyword>
<evidence type="ECO:0000313" key="29">
    <source>
        <dbReference type="Proteomes" id="UP000030106"/>
    </source>
</evidence>
<dbReference type="InterPro" id="IPR011013">
    <property type="entry name" value="Gal_mutarotase_sf_dom"/>
</dbReference>
<dbReference type="GO" id="GO:0005524">
    <property type="term" value="F:ATP binding"/>
    <property type="evidence" value="ECO:0007669"/>
    <property type="project" value="UniProtKB-KW"/>
</dbReference>
<dbReference type="CDD" id="cd00608">
    <property type="entry name" value="GalT"/>
    <property type="match status" value="1"/>
</dbReference>
<name>A0A0A2VTR7_BEABA</name>
<evidence type="ECO:0000256" key="20">
    <source>
        <dbReference type="ARBA" id="ARBA00023277"/>
    </source>
</evidence>
<dbReference type="InterPro" id="IPR019539">
    <property type="entry name" value="GalKase_N"/>
</dbReference>
<dbReference type="InterPro" id="IPR014718">
    <property type="entry name" value="GH-type_carb-bd"/>
</dbReference>
<evidence type="ECO:0000259" key="25">
    <source>
        <dbReference type="Pfam" id="PF02744"/>
    </source>
</evidence>
<feature type="domain" description="GHMP kinase N-terminal" evidence="23">
    <location>
        <begin position="408"/>
        <end position="496"/>
    </location>
</feature>
<dbReference type="FunFam" id="3.30.428.10:FF:000001">
    <property type="entry name" value="Galactose-1-phosphate uridylyltransferase"/>
    <property type="match status" value="1"/>
</dbReference>
<proteinExistence type="inferred from homology"/>
<keyword evidence="6" id="KW-0963">Cytoplasm</keyword>
<evidence type="ECO:0000256" key="4">
    <source>
        <dbReference type="ARBA" id="ARBA00004947"/>
    </source>
</evidence>
<dbReference type="PRINTS" id="PR00959">
    <property type="entry name" value="MEVGALKINASE"/>
</dbReference>
<dbReference type="InterPro" id="IPR005849">
    <property type="entry name" value="GalP_Utransf_N"/>
</dbReference>
<dbReference type="FunFam" id="2.70.98.10:FF:000002">
    <property type="entry name" value="Aldose 1-epimerase"/>
    <property type="match status" value="1"/>
</dbReference>
<evidence type="ECO:0000256" key="8">
    <source>
        <dbReference type="ARBA" id="ARBA00022695"/>
    </source>
</evidence>
<comment type="similarity">
    <text evidence="5 22">Belongs to the galactose-1-phosphate uridylyltransferase type 1 family.</text>
</comment>
<dbReference type="NCBIfam" id="NF008277">
    <property type="entry name" value="PRK11055.1"/>
    <property type="match status" value="1"/>
</dbReference>
<dbReference type="Pfam" id="PF02744">
    <property type="entry name" value="GalP_UDP_tr_C"/>
    <property type="match status" value="1"/>
</dbReference>
<dbReference type="InterPro" id="IPR001937">
    <property type="entry name" value="GalP_UDPtransf1"/>
</dbReference>
<evidence type="ECO:0000259" key="23">
    <source>
        <dbReference type="Pfam" id="PF00288"/>
    </source>
</evidence>
<evidence type="ECO:0000256" key="1">
    <source>
        <dbReference type="ARBA" id="ARBA00001107"/>
    </source>
</evidence>
<evidence type="ECO:0000256" key="3">
    <source>
        <dbReference type="ARBA" id="ARBA00004496"/>
    </source>
</evidence>
<reference evidence="28 29" key="1">
    <citation type="submission" date="2012-10" db="EMBL/GenBank/DDBJ databases">
        <title>Genome sequencing and analysis of entomopathogenic fungi Beauveria bassiana D1-5.</title>
        <authorList>
            <person name="Li Q."/>
            <person name="Wang L."/>
            <person name="Zhang Z."/>
            <person name="Wang Q."/>
            <person name="Ren J."/>
            <person name="Wang M."/>
            <person name="Xu W."/>
            <person name="Wang J."/>
            <person name="Lu Y."/>
            <person name="Du Q."/>
            <person name="Sun Z."/>
        </authorList>
    </citation>
    <scope>NUCLEOTIDE SEQUENCE [LARGE SCALE GENOMIC DNA]</scope>
    <source>
        <strain evidence="28 29">D1-5</strain>
    </source>
</reference>
<evidence type="ECO:0000256" key="12">
    <source>
        <dbReference type="ARBA" id="ARBA00022833"/>
    </source>
</evidence>
<keyword evidence="15" id="KW-0444">Lipid biosynthesis</keyword>
<comment type="subcellular location">
    <subcellularLocation>
        <location evidence="3">Cytoplasm</location>
    </subcellularLocation>
</comment>
<dbReference type="Gene3D" id="2.70.98.10">
    <property type="match status" value="1"/>
</dbReference>
<dbReference type="UniPathway" id="UPA00214"/>
<evidence type="ECO:0000256" key="7">
    <source>
        <dbReference type="ARBA" id="ARBA00022679"/>
    </source>
</evidence>
<gene>
    <name evidence="28" type="ORF">BBAD15_g2960</name>
</gene>
<comment type="catalytic activity">
    <reaction evidence="21">
        <text>alpha-D-galactose + ATP = alpha-D-galactose 1-phosphate + ADP + H(+)</text>
        <dbReference type="Rhea" id="RHEA:13553"/>
        <dbReference type="ChEBI" id="CHEBI:15378"/>
        <dbReference type="ChEBI" id="CHEBI:28061"/>
        <dbReference type="ChEBI" id="CHEBI:30616"/>
        <dbReference type="ChEBI" id="CHEBI:58336"/>
        <dbReference type="ChEBI" id="CHEBI:456216"/>
        <dbReference type="EC" id="2.7.1.6"/>
    </reaction>
    <physiologicalReaction direction="left-to-right" evidence="21">
        <dbReference type="Rhea" id="RHEA:13554"/>
    </physiologicalReaction>
</comment>
<dbReference type="HAMAP" id="MF_00246">
    <property type="entry name" value="Galactokinase"/>
    <property type="match status" value="1"/>
</dbReference>
<dbReference type="SUPFAM" id="SSF74650">
    <property type="entry name" value="Galactose mutarotase-like"/>
    <property type="match status" value="1"/>
</dbReference>
<evidence type="ECO:0000256" key="13">
    <source>
        <dbReference type="ARBA" id="ARBA00022840"/>
    </source>
</evidence>
<dbReference type="InterPro" id="IPR022963">
    <property type="entry name" value="Galactokinase_bac"/>
</dbReference>
<evidence type="ECO:0000256" key="18">
    <source>
        <dbReference type="ARBA" id="ARBA00023221"/>
    </source>
</evidence>
<dbReference type="FunFam" id="3.30.230.10:FF:000017">
    <property type="entry name" value="Galactokinase"/>
    <property type="match status" value="1"/>
</dbReference>
<dbReference type="InterPro" id="IPR005850">
    <property type="entry name" value="GalP_Utransf_C"/>
</dbReference>
<dbReference type="GO" id="GO:0033499">
    <property type="term" value="P:galactose catabolic process via UDP-galactose, Leloir pathway"/>
    <property type="evidence" value="ECO:0007669"/>
    <property type="project" value="TreeGrafter"/>
</dbReference>
<dbReference type="GO" id="GO:0004335">
    <property type="term" value="F:galactokinase activity"/>
    <property type="evidence" value="ECO:0007669"/>
    <property type="project" value="UniProtKB-EC"/>
</dbReference>
<evidence type="ECO:0000256" key="9">
    <source>
        <dbReference type="ARBA" id="ARBA00022723"/>
    </source>
</evidence>
<evidence type="ECO:0000256" key="14">
    <source>
        <dbReference type="ARBA" id="ARBA00022842"/>
    </source>
</evidence>
<keyword evidence="16 22" id="KW-0299">Galactose metabolism</keyword>
<dbReference type="Pfam" id="PF01087">
    <property type="entry name" value="GalP_UDP_transf"/>
    <property type="match status" value="1"/>
</dbReference>
<dbReference type="NCBIfam" id="TIGR00209">
    <property type="entry name" value="galT_1"/>
    <property type="match status" value="1"/>
</dbReference>
<evidence type="ECO:0000256" key="22">
    <source>
        <dbReference type="RuleBase" id="RU000506"/>
    </source>
</evidence>
<dbReference type="SUPFAM" id="SSF55060">
    <property type="entry name" value="GHMP Kinase, C-terminal domain"/>
    <property type="match status" value="1"/>
</dbReference>
<evidence type="ECO:0000256" key="6">
    <source>
        <dbReference type="ARBA" id="ARBA00022490"/>
    </source>
</evidence>
<dbReference type="InterPro" id="IPR036265">
    <property type="entry name" value="HIT-like_sf"/>
</dbReference>
<keyword evidence="18" id="KW-0443">Lipid metabolism</keyword>
<dbReference type="GO" id="GO:0008270">
    <property type="term" value="F:zinc ion binding"/>
    <property type="evidence" value="ECO:0007669"/>
    <property type="project" value="InterPro"/>
</dbReference>
<accession>A0A0A2VTR7</accession>
<dbReference type="PROSITE" id="PS00117">
    <property type="entry name" value="GAL_P_UDP_TRANSF_I"/>
    <property type="match status" value="1"/>
</dbReference>
<organism evidence="28 29">
    <name type="scientific">Beauveria bassiana D1-5</name>
    <dbReference type="NCBI Taxonomy" id="1245745"/>
    <lineage>
        <taxon>Eukaryota</taxon>
        <taxon>Fungi</taxon>
        <taxon>Dikarya</taxon>
        <taxon>Ascomycota</taxon>
        <taxon>Pezizomycotina</taxon>
        <taxon>Sordariomycetes</taxon>
        <taxon>Hypocreomycetidae</taxon>
        <taxon>Hypocreales</taxon>
        <taxon>Cordycipitaceae</taxon>
        <taxon>Beauveria</taxon>
    </lineage>
</organism>
<protein>
    <recommendedName>
        <fullName evidence="22">Galactose-1-phosphate uridylyltransferase</fullName>
        <ecNumber evidence="22">2.7.7.12</ecNumber>
    </recommendedName>
</protein>
<keyword evidence="12" id="KW-0862">Zinc</keyword>
<dbReference type="STRING" id="1245745.A0A0A2VTR7"/>
<comment type="catalytic activity">
    <reaction evidence="1 22">
        <text>alpha-D-galactose 1-phosphate + UDP-alpha-D-glucose = alpha-D-glucose 1-phosphate + UDP-alpha-D-galactose</text>
        <dbReference type="Rhea" id="RHEA:13989"/>
        <dbReference type="ChEBI" id="CHEBI:58336"/>
        <dbReference type="ChEBI" id="CHEBI:58601"/>
        <dbReference type="ChEBI" id="CHEBI:58885"/>
        <dbReference type="ChEBI" id="CHEBI:66914"/>
        <dbReference type="EC" id="2.7.7.12"/>
    </reaction>
</comment>
<feature type="domain" description="GHMP kinase C-terminal" evidence="26">
    <location>
        <begin position="593"/>
        <end position="674"/>
    </location>
</feature>
<dbReference type="Gene3D" id="3.30.70.890">
    <property type="entry name" value="GHMP kinase, C-terminal domain"/>
    <property type="match status" value="1"/>
</dbReference>
<dbReference type="InterPro" id="IPR020568">
    <property type="entry name" value="Ribosomal_Su5_D2-typ_SF"/>
</dbReference>
<feature type="domain" description="Galactose-1-phosphate uridyl transferase C-terminal" evidence="25">
    <location>
        <begin position="183"/>
        <end position="311"/>
    </location>
</feature>
<keyword evidence="11 28" id="KW-0418">Kinase</keyword>
<dbReference type="Gene3D" id="3.30.230.10">
    <property type="match status" value="1"/>
</dbReference>
<dbReference type="InterPro" id="IPR000705">
    <property type="entry name" value="Galactokinase"/>
</dbReference>
<keyword evidence="10" id="KW-0547">Nucleotide-binding</keyword>
<evidence type="ECO:0000256" key="2">
    <source>
        <dbReference type="ARBA" id="ARBA00001947"/>
    </source>
</evidence>
<keyword evidence="9 22" id="KW-0479">Metal-binding</keyword>
<keyword evidence="18" id="KW-0753">Steroid metabolism</keyword>
<keyword evidence="13" id="KW-0067">ATP-binding</keyword>
<sequence>MEQFNPVDHPHRRYNPLTGQWILVSPHRAKRPWQGAQENPAQEKLPAHDPDCFLCPGNTRVTGDKNPEYTGTFVFTNDFAALMTDTPDAPASHDPLMRCESARGTSRVICFSPDHSKTLPELTLPALEEVVQTWQQQTAELGQKYPWVQVFENKGAAMGCSNPHPHGQVWANSFLPNEVAREDAQQREYFAHQGTPMLLDYVQRELADGSRTVVETEHWLAVVPYWAAWPFETLLLPKTHVLRITDLSAEQSADLALALKKLTSRYDNLFQCSFPYSMGWHGAPFNGESNQHWQLHAHFYPPLLRSATVLRSAIMSLKEKTQRLFAEQFGYPATHAIQAPGRVNLIGEHTDYNDGFVLPCAIDYQTVISCAKREDRIVRVVAADYDNQQDSFSLDAPIVSHDTQQWANYVRGVVKHLQKRDKNFSGVDMVISGNVPQGAGLSSSASLEVAVGKVFQHLYHLPLDGAQLALNGQEAENQFVGCNCGIMDQLISALGKKDHALLIDCRSLGTKAVSMPKGVAVVIINSNFKRTLVGSEYNTRREQCETGARFFSQKALRDVELAKFNTVAHELDPIVAKRVRHVLTENIRTVEAADALAKGDLVRMGQLMAESHASMRDDFEITVPQIDTLVEIVKATIGEKGGVRMTGGGFGGCIVALVPEDLVPAVKQAVEEHLRRSGSMLKETPKLAPDGQPFRLTTLRNGAGMVVTLMDWGATLLSCRVQLKDGSVRETLLGCASPEHYLQQSAFMGATVGRYANRIAGGKLTVGGETLQLEINQGANQLHGGPEGFDKRRWRIAIQNEQEVIYELDSCDGDQGFPGKLCATAHYALTEDNRISIELRATVDKPCPVSLTNHAYFNLDTVQSDVRQHKLQLLADSYLPVDASGLPSGDLKNVAGTSFDFREPKTLAQDFLSDTDQQATKGYDHAFLLQAKGDLSQPVARVWSADGALEMRVFTTAPALQFYSGNYLAGTLARDKASYSDWNGLALESGFLPDSPNHPEWPQPDCWLKPEETYLTVTQYQFLPS</sequence>
<dbReference type="PROSITE" id="PS00545">
    <property type="entry name" value="ALDOSE_1_EPIMERASE"/>
    <property type="match status" value="1"/>
</dbReference>
<evidence type="ECO:0000256" key="5">
    <source>
        <dbReference type="ARBA" id="ARBA00010951"/>
    </source>
</evidence>
<dbReference type="AlphaFoldDB" id="A0A0A2VTR7"/>
<keyword evidence="20 22" id="KW-0119">Carbohydrate metabolism</keyword>
<dbReference type="Pfam" id="PF01263">
    <property type="entry name" value="Aldose_epim"/>
    <property type="match status" value="1"/>
</dbReference>
<dbReference type="PRINTS" id="PR00473">
    <property type="entry name" value="GALCTOKINASE"/>
</dbReference>
<dbReference type="GO" id="GO:0005737">
    <property type="term" value="C:cytoplasm"/>
    <property type="evidence" value="ECO:0007669"/>
    <property type="project" value="UniProtKB-SubCell"/>
</dbReference>
<comment type="pathway">
    <text evidence="4 22">Carbohydrate metabolism; galactose metabolism.</text>
</comment>
<dbReference type="PROSITE" id="PS00106">
    <property type="entry name" value="GALACTOKINASE"/>
    <property type="match status" value="1"/>
</dbReference>
<dbReference type="InterPro" id="IPR008183">
    <property type="entry name" value="Aldose_1/G6P_1-epimerase"/>
</dbReference>
<dbReference type="InterPro" id="IPR019779">
    <property type="entry name" value="GalP_UDPtransf1_His-AS"/>
</dbReference>
<dbReference type="GO" id="GO:0004034">
    <property type="term" value="F:aldose 1-epimerase activity"/>
    <property type="evidence" value="ECO:0007669"/>
    <property type="project" value="InterPro"/>
</dbReference>
<dbReference type="PANTHER" id="PTHR11943:SF1">
    <property type="entry name" value="GALACTOSE-1-PHOSPHATE URIDYLYLTRANSFERASE"/>
    <property type="match status" value="1"/>
</dbReference>
<dbReference type="SUPFAM" id="SSF54211">
    <property type="entry name" value="Ribosomal protein S5 domain 2-like"/>
    <property type="match status" value="1"/>
</dbReference>
<dbReference type="EMBL" id="ANFO01000227">
    <property type="protein sequence ID" value="KGQ11306.1"/>
    <property type="molecule type" value="Genomic_DNA"/>
</dbReference>
<dbReference type="InterPro" id="IPR047215">
    <property type="entry name" value="Galactose_mutarotase-like"/>
</dbReference>
<evidence type="ECO:0000259" key="27">
    <source>
        <dbReference type="Pfam" id="PF10509"/>
    </source>
</evidence>
<dbReference type="SUPFAM" id="SSF54197">
    <property type="entry name" value="HIT-like"/>
    <property type="match status" value="2"/>
</dbReference>
<dbReference type="GO" id="GO:0030246">
    <property type="term" value="F:carbohydrate binding"/>
    <property type="evidence" value="ECO:0007669"/>
    <property type="project" value="InterPro"/>
</dbReference>
<dbReference type="InterPro" id="IPR013750">
    <property type="entry name" value="GHMP_kinase_C_dom"/>
</dbReference>
<dbReference type="InterPro" id="IPR019741">
    <property type="entry name" value="Galactokinase_CS"/>
</dbReference>
<dbReference type="InterPro" id="IPR014721">
    <property type="entry name" value="Ribsml_uS5_D2-typ_fold_subgr"/>
</dbReference>
<evidence type="ECO:0000256" key="19">
    <source>
        <dbReference type="ARBA" id="ARBA00023235"/>
    </source>
</evidence>
<keyword evidence="15" id="KW-0756">Sterol biosynthesis</keyword>
<dbReference type="FunFam" id="3.30.428.10:FF:000002">
    <property type="entry name" value="Galactose-1-phosphate uridylyltransferase"/>
    <property type="match status" value="1"/>
</dbReference>
<dbReference type="InterPro" id="IPR006203">
    <property type="entry name" value="GHMP_knse_ATP-bd_CS"/>
</dbReference>
<dbReference type="InterPro" id="IPR018052">
    <property type="entry name" value="Ald1_epimerase_CS"/>
</dbReference>
<comment type="cofactor">
    <cofactor evidence="2">
        <name>Zn(2+)</name>
        <dbReference type="ChEBI" id="CHEBI:29105"/>
    </cofactor>
</comment>
<dbReference type="Pfam" id="PF08544">
    <property type="entry name" value="GHMP_kinases_C"/>
    <property type="match status" value="1"/>
</dbReference>
<evidence type="ECO:0000256" key="16">
    <source>
        <dbReference type="ARBA" id="ARBA00023144"/>
    </source>
</evidence>
<dbReference type="Gene3D" id="3.30.428.10">
    <property type="entry name" value="HIT-like"/>
    <property type="match status" value="2"/>
</dbReference>
<dbReference type="HOGENOM" id="CLU_295253_0_0_1"/>
<dbReference type="PROSITE" id="PS00627">
    <property type="entry name" value="GHMP_KINASES_ATP"/>
    <property type="match status" value="1"/>
</dbReference>
<evidence type="ECO:0000256" key="21">
    <source>
        <dbReference type="ARBA" id="ARBA00049538"/>
    </source>
</evidence>
<evidence type="ECO:0000259" key="24">
    <source>
        <dbReference type="Pfam" id="PF01087"/>
    </source>
</evidence>
<evidence type="ECO:0000256" key="11">
    <source>
        <dbReference type="ARBA" id="ARBA00022777"/>
    </source>
</evidence>
<keyword evidence="14" id="KW-0460">Magnesium</keyword>
<dbReference type="Proteomes" id="UP000030106">
    <property type="component" value="Unassembled WGS sequence"/>
</dbReference>
<dbReference type="NCBIfam" id="NF003472">
    <property type="entry name" value="PRK05101.1"/>
    <property type="match status" value="1"/>
</dbReference>
<dbReference type="InterPro" id="IPR006204">
    <property type="entry name" value="GHMP_kinase_N_dom"/>
</dbReference>
<dbReference type="GO" id="GO:0016126">
    <property type="term" value="P:sterol biosynthetic process"/>
    <property type="evidence" value="ECO:0007669"/>
    <property type="project" value="UniProtKB-KW"/>
</dbReference>
<comment type="caution">
    <text evidence="28">The sequence shown here is derived from an EMBL/GenBank/DDBJ whole genome shotgun (WGS) entry which is preliminary data.</text>
</comment>
<evidence type="ECO:0000313" key="28">
    <source>
        <dbReference type="EMBL" id="KGQ11306.1"/>
    </source>
</evidence>
<evidence type="ECO:0000256" key="10">
    <source>
        <dbReference type="ARBA" id="ARBA00022741"/>
    </source>
</evidence>
<keyword evidence="17" id="KW-1207">Sterol metabolism</keyword>
<dbReference type="Pfam" id="PF10509">
    <property type="entry name" value="GalKase_gal_bdg"/>
    <property type="match status" value="1"/>
</dbReference>
<dbReference type="GO" id="GO:0008108">
    <property type="term" value="F:UDP-glucose:hexose-1-phosphate uridylyltransferase activity"/>
    <property type="evidence" value="ECO:0007669"/>
    <property type="project" value="UniProtKB-EC"/>
</dbReference>
<feature type="domain" description="Galactose-1-phosphate uridyl transferase N-terminal" evidence="24">
    <location>
        <begin position="3"/>
        <end position="176"/>
    </location>
</feature>
<dbReference type="InterPro" id="IPR013458">
    <property type="entry name" value="Ald_epimerase_bac"/>
</dbReference>
<dbReference type="InterPro" id="IPR036554">
    <property type="entry name" value="GHMP_kinase_C_sf"/>
</dbReference>
<evidence type="ECO:0000256" key="15">
    <source>
        <dbReference type="ARBA" id="ARBA00023011"/>
    </source>
</evidence>
<keyword evidence="15" id="KW-0752">Steroid biosynthesis</keyword>
<dbReference type="Pfam" id="PF00288">
    <property type="entry name" value="GHMP_kinases_N"/>
    <property type="match status" value="1"/>
</dbReference>
<keyword evidence="8 22" id="KW-0548">Nucleotidyltransferase</keyword>
<evidence type="ECO:0000256" key="17">
    <source>
        <dbReference type="ARBA" id="ARBA00023166"/>
    </source>
</evidence>
<dbReference type="EC" id="2.7.7.12" evidence="22"/>
<dbReference type="NCBIfam" id="NF008724">
    <property type="entry name" value="PRK11720.1"/>
    <property type="match status" value="1"/>
</dbReference>
<feature type="domain" description="Galactokinase N-terminal" evidence="27">
    <location>
        <begin position="324"/>
        <end position="372"/>
    </location>
</feature>
<dbReference type="PANTHER" id="PTHR11943">
    <property type="entry name" value="GALACTOSE-1-PHOSPHATE URIDYLYLTRANSFERASE"/>
    <property type="match status" value="1"/>
</dbReference>
<keyword evidence="19" id="KW-0413">Isomerase</keyword>
<dbReference type="NCBIfam" id="TIGR00131">
    <property type="entry name" value="gal_kin"/>
    <property type="match status" value="1"/>
</dbReference>
<evidence type="ECO:0000259" key="26">
    <source>
        <dbReference type="Pfam" id="PF08544"/>
    </source>
</evidence>
<dbReference type="CDD" id="cd09019">
    <property type="entry name" value="galactose_mutarotase_like"/>
    <property type="match status" value="1"/>
</dbReference>